<dbReference type="InterPro" id="IPR009060">
    <property type="entry name" value="UBA-like_sf"/>
</dbReference>
<dbReference type="NCBIfam" id="TIGR00264">
    <property type="entry name" value="archaeal-type nascent polypeptide-associated complex protein"/>
    <property type="match status" value="1"/>
</dbReference>
<protein>
    <recommendedName>
        <fullName evidence="4 5">Nascent polypeptide-associated complex protein</fullName>
    </recommendedName>
</protein>
<dbReference type="Gene3D" id="1.10.8.10">
    <property type="entry name" value="DNA helicase RuvA subunit, C-terminal domain"/>
    <property type="match status" value="1"/>
</dbReference>
<organism evidence="7">
    <name type="scientific">Fervidicoccus fontis</name>
    <dbReference type="NCBI Taxonomy" id="683846"/>
    <lineage>
        <taxon>Archaea</taxon>
        <taxon>Thermoproteota</taxon>
        <taxon>Thermoprotei</taxon>
        <taxon>Fervidicoccales</taxon>
        <taxon>Fervidicoccaceae</taxon>
        <taxon>Fervidicoccus</taxon>
    </lineage>
</organism>
<dbReference type="AlphaFoldDB" id="A0A7C1E263"/>
<dbReference type="EMBL" id="DSDY01000050">
    <property type="protein sequence ID" value="HDS10282.1"/>
    <property type="molecule type" value="Genomic_DNA"/>
</dbReference>
<comment type="similarity">
    <text evidence="4">Belongs to the NAC-alpha family.</text>
</comment>
<dbReference type="InterPro" id="IPR002715">
    <property type="entry name" value="Nas_poly-pep-assoc_cplx_dom"/>
</dbReference>
<dbReference type="Pfam" id="PF01849">
    <property type="entry name" value="NAC"/>
    <property type="match status" value="1"/>
</dbReference>
<dbReference type="InterPro" id="IPR038187">
    <property type="entry name" value="NAC_A/B_dom_sf"/>
</dbReference>
<comment type="caution">
    <text evidence="7">The sequence shown here is derived from an EMBL/GenBank/DDBJ whole genome shotgun (WGS) entry which is preliminary data.</text>
</comment>
<keyword evidence="1 4" id="KW-0813">Transport</keyword>
<sequence length="115" mass="13120">MKKMMKRMGIEMDIEELSDAERVVIERSNGVRLLIDNPQVTIMRMKGQTIIQVVGEIKEEIQEMKEEEQVEIKQEDVELVALEAGVSLEEARQALLLTKGDLAQAILLLQSKRKT</sequence>
<dbReference type="Gene3D" id="2.20.70.30">
    <property type="entry name" value="Nascent polypeptide-associated complex domain"/>
    <property type="match status" value="1"/>
</dbReference>
<proteinExistence type="inferred from homology"/>
<dbReference type="SMART" id="SM01407">
    <property type="entry name" value="NAC"/>
    <property type="match status" value="1"/>
</dbReference>
<evidence type="ECO:0000256" key="3">
    <source>
        <dbReference type="ARBA" id="ARBA00022927"/>
    </source>
</evidence>
<dbReference type="PROSITE" id="PS51151">
    <property type="entry name" value="NAC_AB"/>
    <property type="match status" value="1"/>
</dbReference>
<accession>A0A7C1E263</accession>
<keyword evidence="3 4" id="KW-0653">Protein transport</keyword>
<dbReference type="GO" id="GO:0015031">
    <property type="term" value="P:protein transport"/>
    <property type="evidence" value="ECO:0007669"/>
    <property type="project" value="UniProtKB-UniRule"/>
</dbReference>
<dbReference type="HAMAP" id="MF_00814">
    <property type="entry name" value="NAC_arch"/>
    <property type="match status" value="1"/>
</dbReference>
<dbReference type="GO" id="GO:0003723">
    <property type="term" value="F:RNA binding"/>
    <property type="evidence" value="ECO:0007669"/>
    <property type="project" value="UniProtKB-UniRule"/>
</dbReference>
<evidence type="ECO:0000256" key="5">
    <source>
        <dbReference type="NCBIfam" id="TIGR00264"/>
    </source>
</evidence>
<reference evidence="7" key="1">
    <citation type="journal article" date="2020" name="mSystems">
        <title>Genome- and Community-Level Interaction Insights into Carbon Utilization and Element Cycling Functions of Hydrothermarchaeota in Hydrothermal Sediment.</title>
        <authorList>
            <person name="Zhou Z."/>
            <person name="Liu Y."/>
            <person name="Xu W."/>
            <person name="Pan J."/>
            <person name="Luo Z.H."/>
            <person name="Li M."/>
        </authorList>
    </citation>
    <scope>NUCLEOTIDE SEQUENCE [LARGE SCALE GENOMIC DNA]</scope>
    <source>
        <strain evidence="7">SpSt-123</strain>
    </source>
</reference>
<dbReference type="SUPFAM" id="SSF46934">
    <property type="entry name" value="UBA-like"/>
    <property type="match status" value="1"/>
</dbReference>
<comment type="function">
    <text evidence="4">Contacts the emerging nascent chain on the ribosome.</text>
</comment>
<dbReference type="InterPro" id="IPR005231">
    <property type="entry name" value="NAC_arc"/>
</dbReference>
<evidence type="ECO:0000259" key="6">
    <source>
        <dbReference type="PROSITE" id="PS51151"/>
    </source>
</evidence>
<evidence type="ECO:0000256" key="4">
    <source>
        <dbReference type="HAMAP-Rule" id="MF_00814"/>
    </source>
</evidence>
<name>A0A7C1E263_9CREN</name>
<gene>
    <name evidence="4" type="primary">nac</name>
    <name evidence="7" type="ORF">ENO04_01470</name>
</gene>
<evidence type="ECO:0000313" key="7">
    <source>
        <dbReference type="EMBL" id="HDS10282.1"/>
    </source>
</evidence>
<evidence type="ECO:0000256" key="1">
    <source>
        <dbReference type="ARBA" id="ARBA00022448"/>
    </source>
</evidence>
<comment type="subunit">
    <text evidence="4">Homodimer. Interacts with the ribosome. Binds ribosomal RNA.</text>
</comment>
<feature type="domain" description="NAC-A/B" evidence="6">
    <location>
        <begin position="1"/>
        <end position="66"/>
    </location>
</feature>
<keyword evidence="2 4" id="KW-0694">RNA-binding</keyword>
<evidence type="ECO:0000256" key="2">
    <source>
        <dbReference type="ARBA" id="ARBA00022884"/>
    </source>
</evidence>
<dbReference type="CDD" id="cd14359">
    <property type="entry name" value="UBA_AeNAC"/>
    <property type="match status" value="1"/>
</dbReference>